<comment type="similarity">
    <text evidence="4">Belongs to the glycosyltransferase 8 family.</text>
</comment>
<dbReference type="Pfam" id="PF01501">
    <property type="entry name" value="Glyco_transf_8"/>
    <property type="match status" value="1"/>
</dbReference>
<accession>A0ABD0ZEI2</accession>
<sequence>MIYLDGDIQVYSNIDHLFDTPSGFLYAVKDYFCQGSWFKTLQYKIGYCQQCPTKVMWPVESHGPPPPLYFNAGMLVFEPHLDTYEDLIQTVQVTTSTSFVEHDFLNMYFRDVYKPIPPTYNLVSAMLWLHSECIDLDQINVVHYCAKGSKPWRFTGVEEIMNR</sequence>
<gene>
    <name evidence="5" type="ORF">V5N11_018539</name>
</gene>
<evidence type="ECO:0000313" key="5">
    <source>
        <dbReference type="EMBL" id="KAL1193085.1"/>
    </source>
</evidence>
<evidence type="ECO:0000256" key="3">
    <source>
        <dbReference type="ARBA" id="ARBA00023211"/>
    </source>
</evidence>
<keyword evidence="1" id="KW-0328">Glycosyltransferase</keyword>
<protein>
    <recommendedName>
        <fullName evidence="4">Hexosyltransferase</fullName>
        <ecNumber evidence="4">2.4.1.-</ecNumber>
    </recommendedName>
</protein>
<dbReference type="EC" id="2.4.1.-" evidence="4"/>
<evidence type="ECO:0000256" key="2">
    <source>
        <dbReference type="ARBA" id="ARBA00022679"/>
    </source>
</evidence>
<dbReference type="Gene3D" id="3.90.550.10">
    <property type="entry name" value="Spore Coat Polysaccharide Biosynthesis Protein SpsA, Chain A"/>
    <property type="match status" value="1"/>
</dbReference>
<dbReference type="InterPro" id="IPR029044">
    <property type="entry name" value="Nucleotide-diphossugar_trans"/>
</dbReference>
<keyword evidence="3" id="KW-0464">Manganese</keyword>
<evidence type="ECO:0000256" key="1">
    <source>
        <dbReference type="ARBA" id="ARBA00022676"/>
    </source>
</evidence>
<name>A0ABD0ZEI2_CARAN</name>
<evidence type="ECO:0000256" key="4">
    <source>
        <dbReference type="RuleBase" id="RU362027"/>
    </source>
</evidence>
<keyword evidence="2" id="KW-0808">Transferase</keyword>
<comment type="caution">
    <text evidence="5">The sequence shown here is derived from an EMBL/GenBank/DDBJ whole genome shotgun (WGS) entry which is preliminary data.</text>
</comment>
<dbReference type="AlphaFoldDB" id="A0ABD0ZEI2"/>
<dbReference type="GO" id="GO:0016757">
    <property type="term" value="F:glycosyltransferase activity"/>
    <property type="evidence" value="ECO:0007669"/>
    <property type="project" value="UniProtKB-KW"/>
</dbReference>
<organism evidence="5 6">
    <name type="scientific">Cardamine amara subsp. amara</name>
    <dbReference type="NCBI Taxonomy" id="228776"/>
    <lineage>
        <taxon>Eukaryota</taxon>
        <taxon>Viridiplantae</taxon>
        <taxon>Streptophyta</taxon>
        <taxon>Embryophyta</taxon>
        <taxon>Tracheophyta</taxon>
        <taxon>Spermatophyta</taxon>
        <taxon>Magnoliopsida</taxon>
        <taxon>eudicotyledons</taxon>
        <taxon>Gunneridae</taxon>
        <taxon>Pentapetalae</taxon>
        <taxon>rosids</taxon>
        <taxon>malvids</taxon>
        <taxon>Brassicales</taxon>
        <taxon>Brassicaceae</taxon>
        <taxon>Cardamineae</taxon>
        <taxon>Cardamine</taxon>
    </lineage>
</organism>
<keyword evidence="6" id="KW-1185">Reference proteome</keyword>
<proteinExistence type="inferred from homology"/>
<evidence type="ECO:0000313" key="6">
    <source>
        <dbReference type="Proteomes" id="UP001558713"/>
    </source>
</evidence>
<dbReference type="InterPro" id="IPR002495">
    <property type="entry name" value="Glyco_trans_8"/>
</dbReference>
<reference evidence="5 6" key="1">
    <citation type="submission" date="2024-04" db="EMBL/GenBank/DDBJ databases">
        <title>Genome assembly C_amara_ONT_v2.</title>
        <authorList>
            <person name="Yant L."/>
            <person name="Moore C."/>
            <person name="Slenker M."/>
        </authorList>
    </citation>
    <scope>NUCLEOTIDE SEQUENCE [LARGE SCALE GENOMIC DNA]</scope>
    <source>
        <tissue evidence="5">Leaf</tissue>
    </source>
</reference>
<dbReference type="Proteomes" id="UP001558713">
    <property type="component" value="Unassembled WGS sequence"/>
</dbReference>
<dbReference type="PANTHER" id="PTHR11183">
    <property type="entry name" value="GLYCOGENIN SUBFAMILY MEMBER"/>
    <property type="match status" value="1"/>
</dbReference>
<dbReference type="EMBL" id="JBANAX010000798">
    <property type="protein sequence ID" value="KAL1193085.1"/>
    <property type="molecule type" value="Genomic_DNA"/>
</dbReference>
<dbReference type="InterPro" id="IPR050587">
    <property type="entry name" value="GNT1/Glycosyltrans_8"/>
</dbReference>
<dbReference type="SUPFAM" id="SSF53448">
    <property type="entry name" value="Nucleotide-diphospho-sugar transferases"/>
    <property type="match status" value="1"/>
</dbReference>